<dbReference type="Gene3D" id="3.90.25.10">
    <property type="entry name" value="UDP-galactose 4-epimerase, domain 1"/>
    <property type="match status" value="1"/>
</dbReference>
<protein>
    <submittedName>
        <fullName evidence="3">NAD-dependent epimerase/dehydratase family protein</fullName>
    </submittedName>
</protein>
<comment type="caution">
    <text evidence="3">The sequence shown here is derived from an EMBL/GenBank/DDBJ whole genome shotgun (WGS) entry which is preliminary data.</text>
</comment>
<evidence type="ECO:0000313" key="4">
    <source>
        <dbReference type="Proteomes" id="UP000618943"/>
    </source>
</evidence>
<dbReference type="EMBL" id="JAEOAH010000005">
    <property type="protein sequence ID" value="MBK3494475.1"/>
    <property type="molecule type" value="Genomic_DNA"/>
</dbReference>
<name>A0ABS1H514_9BACL</name>
<evidence type="ECO:0000313" key="3">
    <source>
        <dbReference type="EMBL" id="MBK3494475.1"/>
    </source>
</evidence>
<gene>
    <name evidence="3" type="ORF">JFL43_06290</name>
</gene>
<organism evidence="3 4">
    <name type="scientific">Viridibacillus soli</name>
    <dbReference type="NCBI Taxonomy" id="2798301"/>
    <lineage>
        <taxon>Bacteria</taxon>
        <taxon>Bacillati</taxon>
        <taxon>Bacillota</taxon>
        <taxon>Bacilli</taxon>
        <taxon>Bacillales</taxon>
        <taxon>Caryophanaceae</taxon>
        <taxon>Viridibacillus</taxon>
    </lineage>
</organism>
<reference evidence="3 4" key="1">
    <citation type="submission" date="2020-12" db="EMBL/GenBank/DDBJ databases">
        <title>YIM B01967 draft genome.</title>
        <authorList>
            <person name="Yan X."/>
        </authorList>
    </citation>
    <scope>NUCLEOTIDE SEQUENCE [LARGE SCALE GENOMIC DNA]</scope>
    <source>
        <strain evidence="3 4">YIM B01967</strain>
    </source>
</reference>
<comment type="similarity">
    <text evidence="1">Belongs to the NAD(P)-dependent epimerase/dehydratase family.</text>
</comment>
<dbReference type="InterPro" id="IPR036291">
    <property type="entry name" value="NAD(P)-bd_dom_sf"/>
</dbReference>
<dbReference type="Gene3D" id="3.40.50.720">
    <property type="entry name" value="NAD(P)-binding Rossmann-like Domain"/>
    <property type="match status" value="1"/>
</dbReference>
<dbReference type="RefSeq" id="WP_200748338.1">
    <property type="nucleotide sequence ID" value="NZ_JAEOAH010000005.1"/>
</dbReference>
<proteinExistence type="inferred from homology"/>
<dbReference type="Pfam" id="PF01370">
    <property type="entry name" value="Epimerase"/>
    <property type="match status" value="1"/>
</dbReference>
<dbReference type="InterPro" id="IPR001509">
    <property type="entry name" value="Epimerase_deHydtase"/>
</dbReference>
<dbReference type="PANTHER" id="PTHR43000">
    <property type="entry name" value="DTDP-D-GLUCOSE 4,6-DEHYDRATASE-RELATED"/>
    <property type="match status" value="1"/>
</dbReference>
<dbReference type="SUPFAM" id="SSF51735">
    <property type="entry name" value="NAD(P)-binding Rossmann-fold domains"/>
    <property type="match status" value="1"/>
</dbReference>
<keyword evidence="4" id="KW-1185">Reference proteome</keyword>
<accession>A0ABS1H514</accession>
<evidence type="ECO:0000259" key="2">
    <source>
        <dbReference type="Pfam" id="PF01370"/>
    </source>
</evidence>
<dbReference type="Proteomes" id="UP000618943">
    <property type="component" value="Unassembled WGS sequence"/>
</dbReference>
<sequence length="307" mass="34162">MHILSDREVDSNSKRILITGASGFTGLHACTHFSNIGYSVYGIVRKYSELSQKNVQLLPCDLTNSKYIKRVVETIKPDFVLHLAGQNAVQVSWAEPLKDFEANVVCTTNLIDAIRTGSDNCRTVVVGSILQSNPSDPASFQHPYGLSKTVQTLLSEAYASIFELDVLIAKPSNLIGPGHSTGVCSILAKKVALMEKGQEEKRLFVNNLLAERDFLDVRDVVRAYEFLFSKGETRSVYEITSGKLRSLSEIINLLKGMSTVNFDIDYEIEKQELISTINPIATKALGWAPLIPFEQSMLDILNFQRRN</sequence>
<feature type="domain" description="NAD-dependent epimerase/dehydratase" evidence="2">
    <location>
        <begin position="16"/>
        <end position="239"/>
    </location>
</feature>
<evidence type="ECO:0000256" key="1">
    <source>
        <dbReference type="ARBA" id="ARBA00007637"/>
    </source>
</evidence>